<dbReference type="InterPro" id="IPR017441">
    <property type="entry name" value="Protein_kinase_ATP_BS"/>
</dbReference>
<keyword evidence="13" id="KW-1185">Reference proteome</keyword>
<evidence type="ECO:0000256" key="4">
    <source>
        <dbReference type="ARBA" id="ARBA00022741"/>
    </source>
</evidence>
<dbReference type="GO" id="GO:0035861">
    <property type="term" value="C:site of double-strand break"/>
    <property type="evidence" value="ECO:0007669"/>
    <property type="project" value="TreeGrafter"/>
</dbReference>
<dbReference type="PROSITE" id="PS50011">
    <property type="entry name" value="PROTEIN_KINASE_DOM"/>
    <property type="match status" value="1"/>
</dbReference>
<dbReference type="Pfam" id="PF00069">
    <property type="entry name" value="Pkinase"/>
    <property type="match status" value="1"/>
</dbReference>
<feature type="domain" description="Protein kinase" evidence="11">
    <location>
        <begin position="31"/>
        <end position="298"/>
    </location>
</feature>
<evidence type="ECO:0000256" key="3">
    <source>
        <dbReference type="ARBA" id="ARBA00022679"/>
    </source>
</evidence>
<evidence type="ECO:0000256" key="8">
    <source>
        <dbReference type="ARBA" id="ARBA00048679"/>
    </source>
</evidence>
<organism evidence="12 13">
    <name type="scientific">Maudiozyma humilis</name>
    <name type="common">Sour dough yeast</name>
    <name type="synonym">Kazachstania humilis</name>
    <dbReference type="NCBI Taxonomy" id="51915"/>
    <lineage>
        <taxon>Eukaryota</taxon>
        <taxon>Fungi</taxon>
        <taxon>Dikarya</taxon>
        <taxon>Ascomycota</taxon>
        <taxon>Saccharomycotina</taxon>
        <taxon>Saccharomycetes</taxon>
        <taxon>Saccharomycetales</taxon>
        <taxon>Saccharomycetaceae</taxon>
        <taxon>Maudiozyma</taxon>
    </lineage>
</organism>
<evidence type="ECO:0000313" key="13">
    <source>
        <dbReference type="Proteomes" id="UP001377567"/>
    </source>
</evidence>
<keyword evidence="2 12" id="KW-0723">Serine/threonine-protein kinase</keyword>
<evidence type="ECO:0000256" key="9">
    <source>
        <dbReference type="PROSITE-ProRule" id="PRU10141"/>
    </source>
</evidence>
<dbReference type="InterPro" id="IPR008271">
    <property type="entry name" value="Ser/Thr_kinase_AS"/>
</dbReference>
<evidence type="ECO:0000313" key="12">
    <source>
        <dbReference type="EMBL" id="GMM54797.1"/>
    </source>
</evidence>
<feature type="region of interest" description="Disordered" evidence="10">
    <location>
        <begin position="1"/>
        <end position="25"/>
    </location>
</feature>
<dbReference type="PANTHER" id="PTHR43895:SF32">
    <property type="entry name" value="SERINE_THREONINE-PROTEIN KINASE CHK1"/>
    <property type="match status" value="1"/>
</dbReference>
<keyword evidence="3" id="KW-0808">Transferase</keyword>
<comment type="catalytic activity">
    <reaction evidence="7">
        <text>L-threonyl-[protein] + ATP = O-phospho-L-threonyl-[protein] + ADP + H(+)</text>
        <dbReference type="Rhea" id="RHEA:46608"/>
        <dbReference type="Rhea" id="RHEA-COMP:11060"/>
        <dbReference type="Rhea" id="RHEA-COMP:11605"/>
        <dbReference type="ChEBI" id="CHEBI:15378"/>
        <dbReference type="ChEBI" id="CHEBI:30013"/>
        <dbReference type="ChEBI" id="CHEBI:30616"/>
        <dbReference type="ChEBI" id="CHEBI:61977"/>
        <dbReference type="ChEBI" id="CHEBI:456216"/>
        <dbReference type="EC" id="2.7.11.1"/>
    </reaction>
</comment>
<protein>
    <recommendedName>
        <fullName evidence="1">non-specific serine/threonine protein kinase</fullName>
        <ecNumber evidence="1">2.7.11.1</ecNumber>
    </recommendedName>
</protein>
<sequence length="565" mass="63924">MAMEEEYTASQLQTGSEDVSGVPPLPRIDGLELGETIGQGAFGCVRVAYQTVKPSALFAVKFMHMPTCAKSGMDPKDLVQEVKLQAKCSKHQNVLRVLDCRKSDEFLCVFLELAAGGDLFDKIEPDVGVDNDIAQFYFRQLVNALTYMHEECGIAHRDIKPENVLLDKNGNLKLADFGLASQFRRKDGSKRVSHDKRGSYPYMAPEILVSDSPLYYADITDIWSIGILVFVLLTGEIPWELPTAEDDNFVNFTRNNGNLNLGPWAKIEFSDLNLLRKILQRDPKKRITLQQLKRHPWYTRPLDFASSNGMCSNPQLLARKLFAKLRISLSDENYDMFTQAPGVPGIASNRGDDGPGNFASTQPLNSEIGGILHDSLRTDDHVNSTQITTFSQYVPRTANTSALLKGDDADDKSAKPKDERWKERINSDFAMLQFHTNADLGQFRLNKVDPFKLDKFYSIHSMDDILPTLEKAFQLRSIMVKPDLLGAFKELLEKYGPDEVFPMHINIISKDRLKNNLAGVLTIIVIDEELKCINFQRKSGDPLEWRRLFKDITLYCRDLIYLPDN</sequence>
<proteinExistence type="predicted"/>
<reference evidence="12 13" key="1">
    <citation type="journal article" date="2023" name="Elife">
        <title>Identification of key yeast species and microbe-microbe interactions impacting larval growth of Drosophila in the wild.</title>
        <authorList>
            <person name="Mure A."/>
            <person name="Sugiura Y."/>
            <person name="Maeda R."/>
            <person name="Honda K."/>
            <person name="Sakurai N."/>
            <person name="Takahashi Y."/>
            <person name="Watada M."/>
            <person name="Katoh T."/>
            <person name="Gotoh A."/>
            <person name="Gotoh Y."/>
            <person name="Taniguchi I."/>
            <person name="Nakamura K."/>
            <person name="Hayashi T."/>
            <person name="Katayama T."/>
            <person name="Uemura T."/>
            <person name="Hattori Y."/>
        </authorList>
    </citation>
    <scope>NUCLEOTIDE SEQUENCE [LARGE SCALE GENOMIC DNA]</scope>
    <source>
        <strain evidence="12 13">KH-74</strain>
    </source>
</reference>
<gene>
    <name evidence="12" type="ORF">DAKH74_014130</name>
</gene>
<dbReference type="PROSITE" id="PS00108">
    <property type="entry name" value="PROTEIN_KINASE_ST"/>
    <property type="match status" value="1"/>
</dbReference>
<keyword evidence="6 9" id="KW-0067">ATP-binding</keyword>
<evidence type="ECO:0000256" key="10">
    <source>
        <dbReference type="SAM" id="MobiDB-lite"/>
    </source>
</evidence>
<evidence type="ECO:0000256" key="2">
    <source>
        <dbReference type="ARBA" id="ARBA00022527"/>
    </source>
</evidence>
<dbReference type="EMBL" id="BTGD01000003">
    <property type="protein sequence ID" value="GMM54797.1"/>
    <property type="molecule type" value="Genomic_DNA"/>
</dbReference>
<evidence type="ECO:0000259" key="11">
    <source>
        <dbReference type="PROSITE" id="PS50011"/>
    </source>
</evidence>
<dbReference type="SMART" id="SM00220">
    <property type="entry name" value="S_TKc"/>
    <property type="match status" value="1"/>
</dbReference>
<dbReference type="InterPro" id="IPR000719">
    <property type="entry name" value="Prot_kinase_dom"/>
</dbReference>
<dbReference type="AlphaFoldDB" id="A0AAV5RU03"/>
<dbReference type="Proteomes" id="UP001377567">
    <property type="component" value="Unassembled WGS sequence"/>
</dbReference>
<keyword evidence="4 9" id="KW-0547">Nucleotide-binding</keyword>
<name>A0AAV5RU03_MAUHU</name>
<evidence type="ECO:0000256" key="7">
    <source>
        <dbReference type="ARBA" id="ARBA00047899"/>
    </source>
</evidence>
<dbReference type="GO" id="GO:0007095">
    <property type="term" value="P:mitotic G2 DNA damage checkpoint signaling"/>
    <property type="evidence" value="ECO:0007669"/>
    <property type="project" value="TreeGrafter"/>
</dbReference>
<dbReference type="GO" id="GO:0005737">
    <property type="term" value="C:cytoplasm"/>
    <property type="evidence" value="ECO:0007669"/>
    <property type="project" value="TreeGrafter"/>
</dbReference>
<comment type="caution">
    <text evidence="12">The sequence shown here is derived from an EMBL/GenBank/DDBJ whole genome shotgun (WGS) entry which is preliminary data.</text>
</comment>
<dbReference type="Gene3D" id="1.10.510.10">
    <property type="entry name" value="Transferase(Phosphotransferase) domain 1"/>
    <property type="match status" value="1"/>
</dbReference>
<dbReference type="GO" id="GO:0005634">
    <property type="term" value="C:nucleus"/>
    <property type="evidence" value="ECO:0007669"/>
    <property type="project" value="TreeGrafter"/>
</dbReference>
<feature type="compositionally biased region" description="Polar residues" evidence="10">
    <location>
        <begin position="8"/>
        <end position="17"/>
    </location>
</feature>
<evidence type="ECO:0000256" key="6">
    <source>
        <dbReference type="ARBA" id="ARBA00022840"/>
    </source>
</evidence>
<evidence type="ECO:0000256" key="1">
    <source>
        <dbReference type="ARBA" id="ARBA00012513"/>
    </source>
</evidence>
<accession>A0AAV5RU03</accession>
<dbReference type="PROSITE" id="PS00107">
    <property type="entry name" value="PROTEIN_KINASE_ATP"/>
    <property type="match status" value="1"/>
</dbReference>
<dbReference type="EC" id="2.7.11.1" evidence="1"/>
<dbReference type="PANTHER" id="PTHR43895">
    <property type="entry name" value="CALCIUM/CALMODULIN-DEPENDENT PROTEIN KINASE KINASE-RELATED"/>
    <property type="match status" value="1"/>
</dbReference>
<dbReference type="SUPFAM" id="SSF56112">
    <property type="entry name" value="Protein kinase-like (PK-like)"/>
    <property type="match status" value="1"/>
</dbReference>
<evidence type="ECO:0000256" key="5">
    <source>
        <dbReference type="ARBA" id="ARBA00022777"/>
    </source>
</evidence>
<feature type="binding site" evidence="9">
    <location>
        <position position="61"/>
    </location>
    <ligand>
        <name>ATP</name>
        <dbReference type="ChEBI" id="CHEBI:30616"/>
    </ligand>
</feature>
<dbReference type="InterPro" id="IPR011009">
    <property type="entry name" value="Kinase-like_dom_sf"/>
</dbReference>
<keyword evidence="5 12" id="KW-0418">Kinase</keyword>
<dbReference type="FunFam" id="1.10.510.10:FF:000571">
    <property type="entry name" value="Maternal embryonic leucine zipper kinase"/>
    <property type="match status" value="1"/>
</dbReference>
<dbReference type="GO" id="GO:0004674">
    <property type="term" value="F:protein serine/threonine kinase activity"/>
    <property type="evidence" value="ECO:0007669"/>
    <property type="project" value="UniProtKB-KW"/>
</dbReference>
<comment type="catalytic activity">
    <reaction evidence="8">
        <text>L-seryl-[protein] + ATP = O-phospho-L-seryl-[protein] + ADP + H(+)</text>
        <dbReference type="Rhea" id="RHEA:17989"/>
        <dbReference type="Rhea" id="RHEA-COMP:9863"/>
        <dbReference type="Rhea" id="RHEA-COMP:11604"/>
        <dbReference type="ChEBI" id="CHEBI:15378"/>
        <dbReference type="ChEBI" id="CHEBI:29999"/>
        <dbReference type="ChEBI" id="CHEBI:30616"/>
        <dbReference type="ChEBI" id="CHEBI:83421"/>
        <dbReference type="ChEBI" id="CHEBI:456216"/>
        <dbReference type="EC" id="2.7.11.1"/>
    </reaction>
</comment>
<dbReference type="GO" id="GO:0005524">
    <property type="term" value="F:ATP binding"/>
    <property type="evidence" value="ECO:0007669"/>
    <property type="project" value="UniProtKB-UniRule"/>
</dbReference>